<dbReference type="InterPro" id="IPR008928">
    <property type="entry name" value="6-hairpin_glycosidase_sf"/>
</dbReference>
<accession>A0ABN1JJ17</accession>
<evidence type="ECO:0000256" key="1">
    <source>
        <dbReference type="ARBA" id="ARBA00022801"/>
    </source>
</evidence>
<dbReference type="PANTHER" id="PTHR23403">
    <property type="entry name" value="TREHALASE"/>
    <property type="match status" value="1"/>
</dbReference>
<keyword evidence="1" id="KW-0378">Hydrolase</keyword>
<reference evidence="3 4" key="1">
    <citation type="journal article" date="2019" name="Int. J. Syst. Evol. Microbiol.">
        <title>The Global Catalogue of Microorganisms (GCM) 10K type strain sequencing project: providing services to taxonomists for standard genome sequencing and annotation.</title>
        <authorList>
            <consortium name="The Broad Institute Genomics Platform"/>
            <consortium name="The Broad Institute Genome Sequencing Center for Infectious Disease"/>
            <person name="Wu L."/>
            <person name="Ma J."/>
        </authorList>
    </citation>
    <scope>NUCLEOTIDE SEQUENCE [LARGE SCALE GENOMIC DNA]</scope>
    <source>
        <strain evidence="3 4">JCM 15503</strain>
    </source>
</reference>
<protein>
    <submittedName>
        <fullName evidence="3">Alpha,alpha-trehalase TreF</fullName>
    </submittedName>
</protein>
<keyword evidence="4" id="KW-1185">Reference proteome</keyword>
<dbReference type="PRINTS" id="PR00744">
    <property type="entry name" value="GLHYDRLASE37"/>
</dbReference>
<dbReference type="NCBIfam" id="NF009774">
    <property type="entry name" value="PRK13271.1"/>
    <property type="match status" value="1"/>
</dbReference>
<evidence type="ECO:0000256" key="2">
    <source>
        <dbReference type="ARBA" id="ARBA00023295"/>
    </source>
</evidence>
<name>A0ABN1JJ17_9BURK</name>
<proteinExistence type="predicted"/>
<dbReference type="NCBIfam" id="NF009773">
    <property type="entry name" value="PRK13270.1"/>
    <property type="match status" value="1"/>
</dbReference>
<evidence type="ECO:0000313" key="3">
    <source>
        <dbReference type="EMBL" id="GAA0740054.1"/>
    </source>
</evidence>
<dbReference type="Proteomes" id="UP001500279">
    <property type="component" value="Unassembled WGS sequence"/>
</dbReference>
<organism evidence="3 4">
    <name type="scientific">Ideonella azotifigens</name>
    <dbReference type="NCBI Taxonomy" id="513160"/>
    <lineage>
        <taxon>Bacteria</taxon>
        <taxon>Pseudomonadati</taxon>
        <taxon>Pseudomonadota</taxon>
        <taxon>Betaproteobacteria</taxon>
        <taxon>Burkholderiales</taxon>
        <taxon>Sphaerotilaceae</taxon>
        <taxon>Ideonella</taxon>
    </lineage>
</organism>
<sequence length="545" mass="60337">MPPAIVPDLALPAVARPPVPSPLPDTLSPADRYQELFVAVQSSAVFADSKTFVDCVPLMEPQAIMAAYRAQHLRAGFDLKAFVAEHFDCVEPPAHEYQSQPGRAMAAHIEALWPVLTRHPSGHASRSSLLQLPRPYLVPGGRFRELYYWDSYFTMLGLDSPAEAALLGDMVDNFAYLIDTYGHVPNGTRSYYLSRSQPPVFALMVELAQARLGQRVLDYLPRLQQEHAWWMADAHDAPAGGARRRVVRLLDGRLLNRHWDDRDTPREESWLEDVTTARASSREPAEVYRDLRAACESGWDFSTRWLSEQTPPASPSEGSPRPASGACLSTICTTDIVPVDLNAFLYKLEIRIAELAALAGARTTARDYQEQARLRKAAMNELMWNDAQGAFFDHDWRRGEQRRSLTAATVVPLFVGLASAAQAKAIAGTVSQRLLAHGGLATTEHTSAQQWDQPNGWAPLQWMAVRGLDDHGEHALADTIAQRWLATVQAVYEREGRLVEKYALDQDAQHNPHGGGGGEYPLQDGFGWTNGVTAALLARQRIPPA</sequence>
<dbReference type="PROSITE" id="PS00927">
    <property type="entry name" value="TREHALASE_1"/>
    <property type="match status" value="1"/>
</dbReference>
<gene>
    <name evidence="3" type="primary">treF</name>
    <name evidence="3" type="ORF">GCM10009107_01330</name>
</gene>
<dbReference type="Gene3D" id="1.50.10.10">
    <property type="match status" value="1"/>
</dbReference>
<dbReference type="PROSITE" id="PS00928">
    <property type="entry name" value="TREHALASE_2"/>
    <property type="match status" value="1"/>
</dbReference>
<dbReference type="EMBL" id="BAAAEW010000002">
    <property type="protein sequence ID" value="GAA0740054.1"/>
    <property type="molecule type" value="Genomic_DNA"/>
</dbReference>
<dbReference type="SUPFAM" id="SSF48208">
    <property type="entry name" value="Six-hairpin glycosidases"/>
    <property type="match status" value="1"/>
</dbReference>
<dbReference type="InterPro" id="IPR001661">
    <property type="entry name" value="Glyco_hydro_37"/>
</dbReference>
<comment type="caution">
    <text evidence="3">The sequence shown here is derived from an EMBL/GenBank/DDBJ whole genome shotgun (WGS) entry which is preliminary data.</text>
</comment>
<evidence type="ECO:0000313" key="4">
    <source>
        <dbReference type="Proteomes" id="UP001500279"/>
    </source>
</evidence>
<dbReference type="Pfam" id="PF01204">
    <property type="entry name" value="Trehalase"/>
    <property type="match status" value="1"/>
</dbReference>
<dbReference type="InterPro" id="IPR018232">
    <property type="entry name" value="Glyco_hydro_37_CS"/>
</dbReference>
<keyword evidence="2" id="KW-0326">Glycosidase</keyword>
<dbReference type="PANTHER" id="PTHR23403:SF1">
    <property type="entry name" value="TREHALASE"/>
    <property type="match status" value="1"/>
</dbReference>
<dbReference type="InterPro" id="IPR012341">
    <property type="entry name" value="6hp_glycosidase-like_sf"/>
</dbReference>